<accession>A0A2I2KZV5</accession>
<proteinExistence type="predicted"/>
<evidence type="ECO:0000313" key="1">
    <source>
        <dbReference type="EMBL" id="SNQ51202.1"/>
    </source>
</evidence>
<name>A0A2I2KZV5_9ACTN</name>
<reference evidence="1 2" key="1">
    <citation type="submission" date="2017-06" db="EMBL/GenBank/DDBJ databases">
        <authorList>
            <person name="Kim H.J."/>
            <person name="Triplett B.A."/>
        </authorList>
    </citation>
    <scope>NUCLEOTIDE SEQUENCE [LARGE SCALE GENOMIC DNA]</scope>
    <source>
        <strain evidence="1">FRACA_ARgP5</strain>
    </source>
</reference>
<dbReference type="AlphaFoldDB" id="A0A2I2KZV5"/>
<dbReference type="EMBL" id="FZMO01000529">
    <property type="protein sequence ID" value="SNQ51202.1"/>
    <property type="molecule type" value="Genomic_DNA"/>
</dbReference>
<sequence length="79" mass="8615">MVAPTYRCGAVPAFHRIPSYDGRPWRGRPNQCEAHPTYATHMPASIPHVVSEPRSSGGHHLAVRTPGLATRLLGYRDAG</sequence>
<evidence type="ECO:0000313" key="2">
    <source>
        <dbReference type="Proteomes" id="UP000234331"/>
    </source>
</evidence>
<keyword evidence="2" id="KW-1185">Reference proteome</keyword>
<organism evidence="1 2">
    <name type="scientific">Frankia canadensis</name>
    <dbReference type="NCBI Taxonomy" id="1836972"/>
    <lineage>
        <taxon>Bacteria</taxon>
        <taxon>Bacillati</taxon>
        <taxon>Actinomycetota</taxon>
        <taxon>Actinomycetes</taxon>
        <taxon>Frankiales</taxon>
        <taxon>Frankiaceae</taxon>
        <taxon>Frankia</taxon>
    </lineage>
</organism>
<protein>
    <submittedName>
        <fullName evidence="1">Uncharacterized protein</fullName>
    </submittedName>
</protein>
<dbReference type="Proteomes" id="UP000234331">
    <property type="component" value="Unassembled WGS sequence"/>
</dbReference>
<gene>
    <name evidence="1" type="ORF">FRACA_630018</name>
</gene>